<accession>A0AAQ0EQC9</accession>
<dbReference type="RefSeq" id="WP_219664829.1">
    <property type="nucleotide sequence ID" value="NZ_CP063180.1"/>
</dbReference>
<feature type="domain" description="Transketolase-like C-terminal" evidence="1">
    <location>
        <begin position="2"/>
        <end position="53"/>
    </location>
</feature>
<reference evidence="2" key="1">
    <citation type="journal article" date="2021" name="Front. Microbiol.">
        <title>Generation of Tetracycline and Rifamycin Resistant Chlamydia Suis Recombinants.</title>
        <authorList>
            <person name="Marti H."/>
            <person name="Bommana S."/>
            <person name="Read T.D."/>
            <person name="Pesch T."/>
            <person name="Prahauser B."/>
            <person name="Dean D."/>
            <person name="Borel N."/>
        </authorList>
    </citation>
    <scope>NUCLEOTIDE SEQUENCE</scope>
    <source>
        <strain evidence="2">208.1</strain>
    </source>
</reference>
<dbReference type="Proteomes" id="UP000825134">
    <property type="component" value="Chromosome"/>
</dbReference>
<dbReference type="EMBL" id="CP063185">
    <property type="protein sequence ID" value="QYC74736.1"/>
    <property type="molecule type" value="Genomic_DNA"/>
</dbReference>
<dbReference type="Pfam" id="PF22613">
    <property type="entry name" value="Transketolase_C_1"/>
    <property type="match status" value="1"/>
</dbReference>
<gene>
    <name evidence="2" type="ORF">INQ84_01940</name>
</gene>
<organism evidence="2 3">
    <name type="scientific">Chlamydia suis</name>
    <dbReference type="NCBI Taxonomy" id="83559"/>
    <lineage>
        <taxon>Bacteria</taxon>
        <taxon>Pseudomonadati</taxon>
        <taxon>Chlamydiota</taxon>
        <taxon>Chlamydiia</taxon>
        <taxon>Chlamydiales</taxon>
        <taxon>Chlamydiaceae</taxon>
        <taxon>Chlamydia/Chlamydophila group</taxon>
        <taxon>Chlamydia</taxon>
    </lineage>
</organism>
<dbReference type="InterPro" id="IPR009014">
    <property type="entry name" value="Transketo_C/PFOR_II"/>
</dbReference>
<evidence type="ECO:0000313" key="3">
    <source>
        <dbReference type="Proteomes" id="UP000825134"/>
    </source>
</evidence>
<name>A0AAQ0EQC9_9CHLA</name>
<proteinExistence type="predicted"/>
<dbReference type="Gene3D" id="3.40.50.920">
    <property type="match status" value="1"/>
</dbReference>
<dbReference type="AlphaFoldDB" id="A0AAQ0EQC9"/>
<feature type="non-terminal residue" evidence="2">
    <location>
        <position position="1"/>
    </location>
</feature>
<protein>
    <recommendedName>
        <fullName evidence="1">Transketolase-like C-terminal domain-containing protein</fullName>
    </recommendedName>
</protein>
<dbReference type="InterPro" id="IPR055152">
    <property type="entry name" value="Transketolase-like_C_2"/>
</dbReference>
<sequence>SVIGGDLGLRVSIEAGSALGWYKYIGSNGLAIAMDGFGMSGAPHAVAEACGFTVDDIVQRILSV</sequence>
<evidence type="ECO:0000313" key="2">
    <source>
        <dbReference type="EMBL" id="QYC74736.1"/>
    </source>
</evidence>
<dbReference type="SUPFAM" id="SSF52922">
    <property type="entry name" value="TK C-terminal domain-like"/>
    <property type="match status" value="1"/>
</dbReference>
<evidence type="ECO:0000259" key="1">
    <source>
        <dbReference type="Pfam" id="PF22613"/>
    </source>
</evidence>